<organism evidence="1">
    <name type="scientific">marine sediment metagenome</name>
    <dbReference type="NCBI Taxonomy" id="412755"/>
    <lineage>
        <taxon>unclassified sequences</taxon>
        <taxon>metagenomes</taxon>
        <taxon>ecological metagenomes</taxon>
    </lineage>
</organism>
<gene>
    <name evidence="1" type="ORF">LCGC14_0791640</name>
</gene>
<reference evidence="1" key="1">
    <citation type="journal article" date="2015" name="Nature">
        <title>Complex archaea that bridge the gap between prokaryotes and eukaryotes.</title>
        <authorList>
            <person name="Spang A."/>
            <person name="Saw J.H."/>
            <person name="Jorgensen S.L."/>
            <person name="Zaremba-Niedzwiedzka K."/>
            <person name="Martijn J."/>
            <person name="Lind A.E."/>
            <person name="van Eijk R."/>
            <person name="Schleper C."/>
            <person name="Guy L."/>
            <person name="Ettema T.J."/>
        </authorList>
    </citation>
    <scope>NUCLEOTIDE SEQUENCE</scope>
</reference>
<comment type="caution">
    <text evidence="1">The sequence shown here is derived from an EMBL/GenBank/DDBJ whole genome shotgun (WGS) entry which is preliminary data.</text>
</comment>
<dbReference type="AlphaFoldDB" id="A0A0F9SZH4"/>
<accession>A0A0F9SZH4</accession>
<dbReference type="EMBL" id="LAZR01002093">
    <property type="protein sequence ID" value="KKN34648.1"/>
    <property type="molecule type" value="Genomic_DNA"/>
</dbReference>
<name>A0A0F9SZH4_9ZZZZ</name>
<protein>
    <submittedName>
        <fullName evidence="1">Uncharacterized protein</fullName>
    </submittedName>
</protein>
<evidence type="ECO:0000313" key="1">
    <source>
        <dbReference type="EMBL" id="KKN34648.1"/>
    </source>
</evidence>
<sequence length="111" mass="12526">MSFMERSARHFLMIKAAREFKQELEKAGMDNLKTLAEAGISIVGTYLDGTSPQEKGRVSQDLNALLQMGVTPNMILTDVARQMPELKLIMEQRQGYTMAEVRKLEQFMKGG</sequence>
<proteinExistence type="predicted"/>